<evidence type="ECO:0000256" key="3">
    <source>
        <dbReference type="ARBA" id="ARBA00022723"/>
    </source>
</evidence>
<evidence type="ECO:0000313" key="9">
    <source>
        <dbReference type="Proteomes" id="UP000234275"/>
    </source>
</evidence>
<dbReference type="InterPro" id="IPR036291">
    <property type="entry name" value="NAD(P)-bd_dom_sf"/>
</dbReference>
<dbReference type="VEuPathDB" id="FungiDB:P170DRAFT_75622"/>
<dbReference type="AlphaFoldDB" id="A0A2I2FRQ6"/>
<comment type="caution">
    <text evidence="8">The sequence shown here is derived from an EMBL/GenBank/DDBJ whole genome shotgun (WGS) entry which is preliminary data.</text>
</comment>
<dbReference type="STRING" id="1392250.A0A2I2FRQ6"/>
<evidence type="ECO:0000256" key="1">
    <source>
        <dbReference type="ARBA" id="ARBA00001947"/>
    </source>
</evidence>
<evidence type="ECO:0000256" key="2">
    <source>
        <dbReference type="ARBA" id="ARBA00008072"/>
    </source>
</evidence>
<evidence type="ECO:0000256" key="5">
    <source>
        <dbReference type="ARBA" id="ARBA00023002"/>
    </source>
</evidence>
<accession>A0A2I2FRQ6</accession>
<dbReference type="Gene3D" id="3.90.180.10">
    <property type="entry name" value="Medium-chain alcohol dehydrogenases, catalytic domain"/>
    <property type="match status" value="1"/>
</dbReference>
<dbReference type="OrthoDB" id="1879366at2759"/>
<evidence type="ECO:0000256" key="6">
    <source>
        <dbReference type="ARBA" id="ARBA00023027"/>
    </source>
</evidence>
<keyword evidence="6" id="KW-0520">NAD</keyword>
<keyword evidence="5" id="KW-0560">Oxidoreductase</keyword>
<dbReference type="Pfam" id="PF00107">
    <property type="entry name" value="ADH_zinc_N"/>
    <property type="match status" value="1"/>
</dbReference>
<feature type="domain" description="Alcohol dehydrogenase-like C-terminal" evidence="7">
    <location>
        <begin position="30"/>
        <end position="164"/>
    </location>
</feature>
<dbReference type="PANTHER" id="PTHR42940">
    <property type="entry name" value="ALCOHOL DEHYDROGENASE 1-RELATED"/>
    <property type="match status" value="1"/>
</dbReference>
<dbReference type="RefSeq" id="XP_024698616.1">
    <property type="nucleotide sequence ID" value="XM_024855369.1"/>
</dbReference>
<dbReference type="GO" id="GO:0004022">
    <property type="term" value="F:alcohol dehydrogenase (NAD+) activity"/>
    <property type="evidence" value="ECO:0007669"/>
    <property type="project" value="UniProtKB-ARBA"/>
</dbReference>
<comment type="cofactor">
    <cofactor evidence="1">
        <name>Zn(2+)</name>
        <dbReference type="ChEBI" id="CHEBI:29105"/>
    </cofactor>
</comment>
<dbReference type="GeneID" id="36563076"/>
<dbReference type="FunFam" id="3.40.50.720:FF:000039">
    <property type="entry name" value="Alcohol dehydrogenase AdhP"/>
    <property type="match status" value="1"/>
</dbReference>
<gene>
    <name evidence="8" type="ORF">P170DRAFT_75622</name>
</gene>
<organism evidence="8 9">
    <name type="scientific">Aspergillus steynii IBT 23096</name>
    <dbReference type="NCBI Taxonomy" id="1392250"/>
    <lineage>
        <taxon>Eukaryota</taxon>
        <taxon>Fungi</taxon>
        <taxon>Dikarya</taxon>
        <taxon>Ascomycota</taxon>
        <taxon>Pezizomycotina</taxon>
        <taxon>Eurotiomycetes</taxon>
        <taxon>Eurotiomycetidae</taxon>
        <taxon>Eurotiales</taxon>
        <taxon>Aspergillaceae</taxon>
        <taxon>Aspergillus</taxon>
        <taxon>Aspergillus subgen. Circumdati</taxon>
    </lineage>
</organism>
<evidence type="ECO:0000259" key="7">
    <source>
        <dbReference type="Pfam" id="PF00107"/>
    </source>
</evidence>
<proteinExistence type="inferred from homology"/>
<name>A0A2I2FRQ6_9EURO</name>
<dbReference type="Gene3D" id="3.40.50.720">
    <property type="entry name" value="NAD(P)-binding Rossmann-like Domain"/>
    <property type="match status" value="1"/>
</dbReference>
<dbReference type="GO" id="GO:0046872">
    <property type="term" value="F:metal ion binding"/>
    <property type="evidence" value="ECO:0007669"/>
    <property type="project" value="UniProtKB-KW"/>
</dbReference>
<comment type="similarity">
    <text evidence="2">Belongs to the zinc-containing alcohol dehydrogenase family.</text>
</comment>
<evidence type="ECO:0000313" key="8">
    <source>
        <dbReference type="EMBL" id="PLB43314.1"/>
    </source>
</evidence>
<dbReference type="InterPro" id="IPR013149">
    <property type="entry name" value="ADH-like_C"/>
</dbReference>
<dbReference type="EMBL" id="MSFO01000011">
    <property type="protein sequence ID" value="PLB43314.1"/>
    <property type="molecule type" value="Genomic_DNA"/>
</dbReference>
<keyword evidence="9" id="KW-1185">Reference proteome</keyword>
<dbReference type="PANTHER" id="PTHR42940:SF3">
    <property type="entry name" value="ALCOHOL DEHYDROGENASE 1-RELATED"/>
    <property type="match status" value="1"/>
</dbReference>
<evidence type="ECO:0000256" key="4">
    <source>
        <dbReference type="ARBA" id="ARBA00022833"/>
    </source>
</evidence>
<dbReference type="SUPFAM" id="SSF51735">
    <property type="entry name" value="NAD(P)-binding Rossmann-fold domains"/>
    <property type="match status" value="1"/>
</dbReference>
<dbReference type="Proteomes" id="UP000234275">
    <property type="component" value="Unassembled WGS sequence"/>
</dbReference>
<sequence>MCAGVTAYKALKDSGAPPGSWVAISGAGGGVGALGVQYARAMGYRVLAVDAGEEKRKLCMRLGAEAYVDVGTYESGQEVADAAKRETDGDGVEAAIVTAGSAQAYQDAFGMLAPYGTLVCVGIPPPSGRAVQFHPLMFIDRGIRVIGSMVGSKGDIYEAVRFVQRGLVKPEVTVVGMEELGEVMKLLAEGKATTKYVIKLD</sequence>
<keyword evidence="4" id="KW-0862">Zinc</keyword>
<reference evidence="8 9" key="1">
    <citation type="submission" date="2016-12" db="EMBL/GenBank/DDBJ databases">
        <title>The genomes of Aspergillus section Nigri reveals drivers in fungal speciation.</title>
        <authorList>
            <consortium name="DOE Joint Genome Institute"/>
            <person name="Vesth T.C."/>
            <person name="Nybo J."/>
            <person name="Theobald S."/>
            <person name="Brandl J."/>
            <person name="Frisvad J.C."/>
            <person name="Nielsen K.F."/>
            <person name="Lyhne E.K."/>
            <person name="Kogle M.E."/>
            <person name="Kuo A."/>
            <person name="Riley R."/>
            <person name="Clum A."/>
            <person name="Nolan M."/>
            <person name="Lipzen A."/>
            <person name="Salamov A."/>
            <person name="Henrissat B."/>
            <person name="Wiebenga A."/>
            <person name="De Vries R.P."/>
            <person name="Grigoriev I.V."/>
            <person name="Mortensen U.H."/>
            <person name="Andersen M.R."/>
            <person name="Baker S.E."/>
        </authorList>
    </citation>
    <scope>NUCLEOTIDE SEQUENCE [LARGE SCALE GENOMIC DNA]</scope>
    <source>
        <strain evidence="8 9">IBT 23096</strain>
    </source>
</reference>
<protein>
    <recommendedName>
        <fullName evidence="7">Alcohol dehydrogenase-like C-terminal domain-containing protein</fullName>
    </recommendedName>
</protein>
<keyword evidence="3" id="KW-0479">Metal-binding</keyword>
<dbReference type="GO" id="GO:0005737">
    <property type="term" value="C:cytoplasm"/>
    <property type="evidence" value="ECO:0007669"/>
    <property type="project" value="TreeGrafter"/>
</dbReference>